<protein>
    <submittedName>
        <fullName evidence="2">Uncharacterized protein</fullName>
    </submittedName>
</protein>
<gene>
    <name evidence="2" type="ORF">AB2U05_23375</name>
</gene>
<dbReference type="RefSeq" id="WP_369184159.1">
    <property type="nucleotide sequence ID" value="NZ_CP163445.1"/>
</dbReference>
<dbReference type="AlphaFoldDB" id="A0AB39TPN2"/>
<organism evidence="2">
    <name type="scientific">Streptomyces sp. Y1</name>
    <dbReference type="NCBI Taxonomy" id="3238634"/>
    <lineage>
        <taxon>Bacteria</taxon>
        <taxon>Bacillati</taxon>
        <taxon>Actinomycetota</taxon>
        <taxon>Actinomycetes</taxon>
        <taxon>Kitasatosporales</taxon>
        <taxon>Streptomycetaceae</taxon>
        <taxon>Streptomyces</taxon>
    </lineage>
</organism>
<sequence>MTTVIAPAELLDDESCAPELIEPTDAIEVDSDDEATDPGKPRRRSSSKESTPPS</sequence>
<reference evidence="2" key="1">
    <citation type="submission" date="2024-07" db="EMBL/GenBank/DDBJ databases">
        <authorList>
            <person name="Yu S.T."/>
        </authorList>
    </citation>
    <scope>NUCLEOTIDE SEQUENCE</scope>
    <source>
        <strain evidence="2">Y1</strain>
    </source>
</reference>
<accession>A0AB39TPN2</accession>
<evidence type="ECO:0000256" key="1">
    <source>
        <dbReference type="SAM" id="MobiDB-lite"/>
    </source>
</evidence>
<evidence type="ECO:0000313" key="2">
    <source>
        <dbReference type="EMBL" id="XDQ81193.1"/>
    </source>
</evidence>
<name>A0AB39TPN2_9ACTN</name>
<dbReference type="EMBL" id="CP163445">
    <property type="protein sequence ID" value="XDQ81193.1"/>
    <property type="molecule type" value="Genomic_DNA"/>
</dbReference>
<proteinExistence type="predicted"/>
<feature type="compositionally biased region" description="Acidic residues" evidence="1">
    <location>
        <begin position="25"/>
        <end position="36"/>
    </location>
</feature>
<feature type="region of interest" description="Disordered" evidence="1">
    <location>
        <begin position="1"/>
        <end position="54"/>
    </location>
</feature>